<dbReference type="AlphaFoldDB" id="A0A915J5F6"/>
<reference evidence="2" key="1">
    <citation type="submission" date="2022-11" db="UniProtKB">
        <authorList>
            <consortium name="WormBaseParasite"/>
        </authorList>
    </citation>
    <scope>IDENTIFICATION</scope>
</reference>
<organism evidence="1 2">
    <name type="scientific">Romanomermis culicivorax</name>
    <name type="common">Nematode worm</name>
    <dbReference type="NCBI Taxonomy" id="13658"/>
    <lineage>
        <taxon>Eukaryota</taxon>
        <taxon>Metazoa</taxon>
        <taxon>Ecdysozoa</taxon>
        <taxon>Nematoda</taxon>
        <taxon>Enoplea</taxon>
        <taxon>Dorylaimia</taxon>
        <taxon>Mermithida</taxon>
        <taxon>Mermithoidea</taxon>
        <taxon>Mermithidae</taxon>
        <taxon>Romanomermis</taxon>
    </lineage>
</organism>
<dbReference type="WBParaSite" id="nRc.2.0.1.t20948-RA">
    <property type="protein sequence ID" value="nRc.2.0.1.t20948-RA"/>
    <property type="gene ID" value="nRc.2.0.1.g20948"/>
</dbReference>
<sequence length="88" mass="10316">MQYWLTEGKMWPSFQKITHPKWLNHAFGQSLTAPEVMELLKEAKKTRKASSADKCRICFIAWLKYKKKFNADWAQCDECDGWICGEIA</sequence>
<name>A0A915J5F6_ROMCU</name>
<evidence type="ECO:0000313" key="1">
    <source>
        <dbReference type="Proteomes" id="UP000887565"/>
    </source>
</evidence>
<keyword evidence="1" id="KW-1185">Reference proteome</keyword>
<evidence type="ECO:0000313" key="2">
    <source>
        <dbReference type="WBParaSite" id="nRc.2.0.1.t20948-RA"/>
    </source>
</evidence>
<proteinExistence type="predicted"/>
<protein>
    <submittedName>
        <fullName evidence="2">Uncharacterized protein</fullName>
    </submittedName>
</protein>
<accession>A0A915J5F6</accession>
<dbReference type="Proteomes" id="UP000887565">
    <property type="component" value="Unplaced"/>
</dbReference>